<accession>A0A8S2ZYN5</accession>
<name>A0A8S2ZYN5_9BILA</name>
<dbReference type="Pfam" id="PF00501">
    <property type="entry name" value="AMP-binding"/>
    <property type="match status" value="1"/>
</dbReference>
<dbReference type="PANTHER" id="PTHR45527">
    <property type="entry name" value="NONRIBOSOMAL PEPTIDE SYNTHETASE"/>
    <property type="match status" value="1"/>
</dbReference>
<sequence length="131" mass="14194">LRMVIVGGEALPARIVNRYAKENCRLFNSYGPTETSVVATVAEMHTGDPITIGKPIPNYTCYVVNEQIEIVPIGEQGELLVGGPGVAQGGYLNRLDLTNQKFIPNPLQDPRCPILYRTGDLASINVDGNIV</sequence>
<dbReference type="InterPro" id="IPR000873">
    <property type="entry name" value="AMP-dep_synth/lig_dom"/>
</dbReference>
<gene>
    <name evidence="2" type="ORF">SRO942_LOCUS51103</name>
</gene>
<dbReference type="GO" id="GO:0044550">
    <property type="term" value="P:secondary metabolite biosynthetic process"/>
    <property type="evidence" value="ECO:0007669"/>
    <property type="project" value="TreeGrafter"/>
</dbReference>
<protein>
    <recommendedName>
        <fullName evidence="1">AMP-dependent synthetase/ligase domain-containing protein</fullName>
    </recommendedName>
</protein>
<dbReference type="EMBL" id="CAJOBC010154814">
    <property type="protein sequence ID" value="CAF4683012.1"/>
    <property type="molecule type" value="Genomic_DNA"/>
</dbReference>
<dbReference type="AlphaFoldDB" id="A0A8S2ZYN5"/>
<evidence type="ECO:0000313" key="3">
    <source>
        <dbReference type="Proteomes" id="UP000681722"/>
    </source>
</evidence>
<dbReference type="PANTHER" id="PTHR45527:SF1">
    <property type="entry name" value="FATTY ACID SYNTHASE"/>
    <property type="match status" value="1"/>
</dbReference>
<organism evidence="2 3">
    <name type="scientific">Didymodactylos carnosus</name>
    <dbReference type="NCBI Taxonomy" id="1234261"/>
    <lineage>
        <taxon>Eukaryota</taxon>
        <taxon>Metazoa</taxon>
        <taxon>Spiralia</taxon>
        <taxon>Gnathifera</taxon>
        <taxon>Rotifera</taxon>
        <taxon>Eurotatoria</taxon>
        <taxon>Bdelloidea</taxon>
        <taxon>Philodinida</taxon>
        <taxon>Philodinidae</taxon>
        <taxon>Didymodactylos</taxon>
    </lineage>
</organism>
<dbReference type="GO" id="GO:0031177">
    <property type="term" value="F:phosphopantetheine binding"/>
    <property type="evidence" value="ECO:0007669"/>
    <property type="project" value="TreeGrafter"/>
</dbReference>
<evidence type="ECO:0000313" key="2">
    <source>
        <dbReference type="EMBL" id="CAF4683012.1"/>
    </source>
</evidence>
<dbReference type="GO" id="GO:0005737">
    <property type="term" value="C:cytoplasm"/>
    <property type="evidence" value="ECO:0007669"/>
    <property type="project" value="TreeGrafter"/>
</dbReference>
<comment type="caution">
    <text evidence="2">The sequence shown here is derived from an EMBL/GenBank/DDBJ whole genome shotgun (WGS) entry which is preliminary data.</text>
</comment>
<feature type="non-terminal residue" evidence="2">
    <location>
        <position position="131"/>
    </location>
</feature>
<feature type="domain" description="AMP-dependent synthetase/ligase" evidence="1">
    <location>
        <begin position="1"/>
        <end position="89"/>
    </location>
</feature>
<dbReference type="OrthoDB" id="416786at2759"/>
<evidence type="ECO:0000259" key="1">
    <source>
        <dbReference type="Pfam" id="PF00501"/>
    </source>
</evidence>
<dbReference type="Gene3D" id="2.30.38.10">
    <property type="entry name" value="Luciferase, Domain 3"/>
    <property type="match status" value="1"/>
</dbReference>
<dbReference type="Proteomes" id="UP000681722">
    <property type="component" value="Unassembled WGS sequence"/>
</dbReference>
<proteinExistence type="predicted"/>
<feature type="non-terminal residue" evidence="2">
    <location>
        <position position="1"/>
    </location>
</feature>
<dbReference type="Gene3D" id="3.40.50.980">
    <property type="match status" value="1"/>
</dbReference>
<dbReference type="SUPFAM" id="SSF56801">
    <property type="entry name" value="Acetyl-CoA synthetase-like"/>
    <property type="match status" value="1"/>
</dbReference>
<dbReference type="GO" id="GO:0043041">
    <property type="term" value="P:amino acid activation for nonribosomal peptide biosynthetic process"/>
    <property type="evidence" value="ECO:0007669"/>
    <property type="project" value="TreeGrafter"/>
</dbReference>
<reference evidence="2" key="1">
    <citation type="submission" date="2021-02" db="EMBL/GenBank/DDBJ databases">
        <authorList>
            <person name="Nowell W R."/>
        </authorList>
    </citation>
    <scope>NUCLEOTIDE SEQUENCE</scope>
</reference>